<feature type="transmembrane region" description="Helical" evidence="9">
    <location>
        <begin position="24"/>
        <end position="45"/>
    </location>
</feature>
<dbReference type="InterPro" id="IPR018704">
    <property type="entry name" value="SecYEG/CpoB_TPR"/>
</dbReference>
<evidence type="ECO:0000256" key="9">
    <source>
        <dbReference type="SAM" id="Phobius"/>
    </source>
</evidence>
<evidence type="ECO:0000313" key="12">
    <source>
        <dbReference type="Proteomes" id="UP001501671"/>
    </source>
</evidence>
<keyword evidence="2" id="KW-1003">Cell membrane</keyword>
<evidence type="ECO:0000256" key="8">
    <source>
        <dbReference type="ARBA" id="ARBA00024235"/>
    </source>
</evidence>
<keyword evidence="6" id="KW-0143">Chaperone</keyword>
<evidence type="ECO:0000256" key="4">
    <source>
        <dbReference type="ARBA" id="ARBA00022989"/>
    </source>
</evidence>
<organism evidence="11 12">
    <name type="scientific">Pigmentiphaga soli</name>
    <dbReference type="NCBI Taxonomy" id="1007095"/>
    <lineage>
        <taxon>Bacteria</taxon>
        <taxon>Pseudomonadati</taxon>
        <taxon>Pseudomonadota</taxon>
        <taxon>Betaproteobacteria</taxon>
        <taxon>Burkholderiales</taxon>
        <taxon>Alcaligenaceae</taxon>
        <taxon>Pigmentiphaga</taxon>
    </lineage>
</organism>
<protein>
    <recommendedName>
        <fullName evidence="8">Ancillary SecYEG translocon subunit</fullName>
    </recommendedName>
</protein>
<dbReference type="EMBL" id="BAABFO010000013">
    <property type="protein sequence ID" value="GAA4335532.1"/>
    <property type="molecule type" value="Genomic_DNA"/>
</dbReference>
<evidence type="ECO:0000256" key="6">
    <source>
        <dbReference type="ARBA" id="ARBA00023186"/>
    </source>
</evidence>
<evidence type="ECO:0000256" key="5">
    <source>
        <dbReference type="ARBA" id="ARBA00023136"/>
    </source>
</evidence>
<dbReference type="Gene3D" id="1.25.40.10">
    <property type="entry name" value="Tetratricopeptide repeat domain"/>
    <property type="match status" value="1"/>
</dbReference>
<evidence type="ECO:0000256" key="3">
    <source>
        <dbReference type="ARBA" id="ARBA00022692"/>
    </source>
</evidence>
<keyword evidence="3 9" id="KW-0812">Transmembrane</keyword>
<dbReference type="SUPFAM" id="SSF48452">
    <property type="entry name" value="TPR-like"/>
    <property type="match status" value="1"/>
</dbReference>
<name>A0ABP8H7L5_9BURK</name>
<reference evidence="12" key="1">
    <citation type="journal article" date="2019" name="Int. J. Syst. Evol. Microbiol.">
        <title>The Global Catalogue of Microorganisms (GCM) 10K type strain sequencing project: providing services to taxonomists for standard genome sequencing and annotation.</title>
        <authorList>
            <consortium name="The Broad Institute Genomics Platform"/>
            <consortium name="The Broad Institute Genome Sequencing Center for Infectious Disease"/>
            <person name="Wu L."/>
            <person name="Ma J."/>
        </authorList>
    </citation>
    <scope>NUCLEOTIDE SEQUENCE [LARGE SCALE GENOMIC DNA]</scope>
    <source>
        <strain evidence="12">JCM 17666</strain>
    </source>
</reference>
<gene>
    <name evidence="11" type="ORF">GCM10023144_28980</name>
</gene>
<feature type="domain" description="Ancillary SecYEG translocon subunit/Cell division coordinator CpoB TPR" evidence="10">
    <location>
        <begin position="15"/>
        <end position="208"/>
    </location>
</feature>
<comment type="subcellular location">
    <subcellularLocation>
        <location evidence="1">Cell membrane</location>
        <topology evidence="1">Single-pass type II membrane protein</topology>
    </subcellularLocation>
</comment>
<dbReference type="Proteomes" id="UP001501671">
    <property type="component" value="Unassembled WGS sequence"/>
</dbReference>
<dbReference type="InterPro" id="IPR011990">
    <property type="entry name" value="TPR-like_helical_dom_sf"/>
</dbReference>
<sequence>MAYDIEEQEQIESLKAWWGRYGNAVLTVLTAALLAAAAWNGWNWYQRREAAQAMGYFEALQQAAEAKDIARVKDAAGTLLDSYARTAYAPRAALLAAHAYAESGDTRSARAQLQWVIDHGDDALAAVARLRLAGLLLDEKNPDEALSVLSAAEPPASFASLYADRRADILVAQGKRDEARAAYKEALDKLDPAADLRSSIQLKLDALGGA</sequence>
<comment type="caution">
    <text evidence="11">The sequence shown here is derived from an EMBL/GenBank/DDBJ whole genome shotgun (WGS) entry which is preliminary data.</text>
</comment>
<evidence type="ECO:0000259" key="10">
    <source>
        <dbReference type="Pfam" id="PF09976"/>
    </source>
</evidence>
<evidence type="ECO:0000313" key="11">
    <source>
        <dbReference type="EMBL" id="GAA4335532.1"/>
    </source>
</evidence>
<keyword evidence="5 9" id="KW-0472">Membrane</keyword>
<dbReference type="PANTHER" id="PTHR38035:SF1">
    <property type="entry name" value="ANCILLARY SECYEG TRANSLOCON SUBUNIT"/>
    <property type="match status" value="1"/>
</dbReference>
<proteinExistence type="inferred from homology"/>
<evidence type="ECO:0000256" key="7">
    <source>
        <dbReference type="ARBA" id="ARBA00024197"/>
    </source>
</evidence>
<dbReference type="RefSeq" id="WP_345250560.1">
    <property type="nucleotide sequence ID" value="NZ_BAABFO010000013.1"/>
</dbReference>
<dbReference type="Pfam" id="PF09976">
    <property type="entry name" value="TPR_21"/>
    <property type="match status" value="1"/>
</dbReference>
<dbReference type="PANTHER" id="PTHR38035">
    <property type="entry name" value="UPF0070 PROTEIN YFGM"/>
    <property type="match status" value="1"/>
</dbReference>
<dbReference type="PIRSF" id="PIRSF006170">
    <property type="entry name" value="YfgM"/>
    <property type="match status" value="1"/>
</dbReference>
<evidence type="ECO:0000256" key="1">
    <source>
        <dbReference type="ARBA" id="ARBA00004401"/>
    </source>
</evidence>
<dbReference type="InterPro" id="IPR026039">
    <property type="entry name" value="YfgM"/>
</dbReference>
<keyword evidence="12" id="KW-1185">Reference proteome</keyword>
<keyword evidence="4 9" id="KW-1133">Transmembrane helix</keyword>
<evidence type="ECO:0000256" key="2">
    <source>
        <dbReference type="ARBA" id="ARBA00022475"/>
    </source>
</evidence>
<comment type="similarity">
    <text evidence="7">Belongs to the YfgM family.</text>
</comment>
<accession>A0ABP8H7L5</accession>